<dbReference type="OrthoDB" id="7586114at2"/>
<dbReference type="Proteomes" id="UP000266568">
    <property type="component" value="Unassembled WGS sequence"/>
</dbReference>
<dbReference type="EMBL" id="QXDC01000002">
    <property type="protein sequence ID" value="RIA45963.1"/>
    <property type="molecule type" value="Genomic_DNA"/>
</dbReference>
<evidence type="ECO:0000313" key="1">
    <source>
        <dbReference type="EMBL" id="RIA45963.1"/>
    </source>
</evidence>
<proteinExistence type="predicted"/>
<protein>
    <submittedName>
        <fullName evidence="1">Uncharacterized protein</fullName>
    </submittedName>
</protein>
<reference evidence="1 2" key="1">
    <citation type="submission" date="2018-08" db="EMBL/GenBank/DDBJ databases">
        <title>Genomic Encyclopedia of Type Strains, Phase IV (KMG-IV): sequencing the most valuable type-strain genomes for metagenomic binning, comparative biology and taxonomic classification.</title>
        <authorList>
            <person name="Goeker M."/>
        </authorList>
    </citation>
    <scope>NUCLEOTIDE SEQUENCE [LARGE SCALE GENOMIC DNA]</scope>
    <source>
        <strain evidence="1 2">DSM 25527</strain>
    </source>
</reference>
<keyword evidence="2" id="KW-1185">Reference proteome</keyword>
<evidence type="ECO:0000313" key="2">
    <source>
        <dbReference type="Proteomes" id="UP000266568"/>
    </source>
</evidence>
<dbReference type="RefSeq" id="WP_004211621.1">
    <property type="nucleotide sequence ID" value="NZ_QXDC01000002.1"/>
</dbReference>
<accession>A0A397PC25</accession>
<dbReference type="AlphaFoldDB" id="A0A397PC25"/>
<organism evidence="1 2">
    <name type="scientific">Hephaestia caeni</name>
    <dbReference type="NCBI Taxonomy" id="645617"/>
    <lineage>
        <taxon>Bacteria</taxon>
        <taxon>Pseudomonadati</taxon>
        <taxon>Pseudomonadota</taxon>
        <taxon>Alphaproteobacteria</taxon>
        <taxon>Sphingomonadales</taxon>
        <taxon>Sphingomonadaceae</taxon>
        <taxon>Hephaestia</taxon>
    </lineage>
</organism>
<gene>
    <name evidence="1" type="ORF">DFR49_0492</name>
</gene>
<comment type="caution">
    <text evidence="1">The sequence shown here is derived from an EMBL/GenBank/DDBJ whole genome shotgun (WGS) entry which is preliminary data.</text>
</comment>
<name>A0A397PC25_9SPHN</name>
<sequence length="179" mass="19468">MEKSPESGTSAEDNEENDEFLCAIAAESINDAIVLLRELNSGPSIAMPHLENALTLLATDGHSVADCAESTGAPGIKSAVPGAGLSPMAIDLIVERRLRELDADMKQFAQKKQILQPHMQSEVVTQTRQQAIALMIEALSLLDSVRDDEATGHLQLALDRAIGQQPDILTRRRRQQKPH</sequence>